<keyword evidence="2" id="KW-0418">Kinase</keyword>
<gene>
    <name evidence="2" type="ORF">PSS4_v1_1770004</name>
</gene>
<dbReference type="SMART" id="SM00220">
    <property type="entry name" value="S_TKc"/>
    <property type="match status" value="1"/>
</dbReference>
<organism evidence="2">
    <name type="scientific">Ralstonia solanacearum</name>
    <name type="common">Pseudomonas solanacearum</name>
    <dbReference type="NCBI Taxonomy" id="305"/>
    <lineage>
        <taxon>Bacteria</taxon>
        <taxon>Pseudomonadati</taxon>
        <taxon>Pseudomonadota</taxon>
        <taxon>Betaproteobacteria</taxon>
        <taxon>Burkholderiales</taxon>
        <taxon>Burkholderiaceae</taxon>
        <taxon>Ralstonia</taxon>
        <taxon>Ralstonia solanacearum species complex</taxon>
    </lineage>
</organism>
<dbReference type="InterPro" id="IPR008271">
    <property type="entry name" value="Ser/Thr_kinase_AS"/>
</dbReference>
<dbReference type="Gene3D" id="1.10.510.10">
    <property type="entry name" value="Transferase(Phosphotransferase) domain 1"/>
    <property type="match status" value="1"/>
</dbReference>
<dbReference type="EMBL" id="LN899821">
    <property type="protein sequence ID" value="CUV20831.1"/>
    <property type="molecule type" value="Genomic_DNA"/>
</dbReference>
<evidence type="ECO:0000313" key="2">
    <source>
        <dbReference type="EMBL" id="CUV20831.1"/>
    </source>
</evidence>
<accession>A0A0S4UF37</accession>
<evidence type="ECO:0000259" key="1">
    <source>
        <dbReference type="PROSITE" id="PS50011"/>
    </source>
</evidence>
<keyword evidence="2" id="KW-0723">Serine/threonine-protein kinase</keyword>
<sequence length="181" mass="20073">MRGILNGMKYLSSTLIHRDLKPDNVLLHIEKERDGTRVLIPKIADFGTSVLGTSSDLPVVTTPQYKSPEYLRAEQQGRGQHTPAQDVWSAGISLHELLTGHRPFDGDLPKDEHKIYDAIQNYAAGNTEILPADQSKAADLIRIMMNPSSDRATPAELLGHEAFHGINEKECQKTLSLIHQS</sequence>
<dbReference type="SUPFAM" id="SSF56112">
    <property type="entry name" value="Protein kinase-like (PK-like)"/>
    <property type="match status" value="1"/>
</dbReference>
<dbReference type="InterPro" id="IPR000719">
    <property type="entry name" value="Prot_kinase_dom"/>
</dbReference>
<name>A0A0S4UF37_RALSL</name>
<feature type="domain" description="Protein kinase" evidence="1">
    <location>
        <begin position="1"/>
        <end position="163"/>
    </location>
</feature>
<dbReference type="PROSITE" id="PS00108">
    <property type="entry name" value="PROTEIN_KINASE_ST"/>
    <property type="match status" value="1"/>
</dbReference>
<reference evidence="2" key="1">
    <citation type="submission" date="2015-10" db="EMBL/GenBank/DDBJ databases">
        <authorList>
            <person name="Gilbert D.G."/>
        </authorList>
    </citation>
    <scope>NUCLEOTIDE SEQUENCE</scope>
    <source>
        <strain evidence="2">Phyl III-seqv23</strain>
    </source>
</reference>
<dbReference type="GO" id="GO:0005524">
    <property type="term" value="F:ATP binding"/>
    <property type="evidence" value="ECO:0007669"/>
    <property type="project" value="InterPro"/>
</dbReference>
<dbReference type="GO" id="GO:0004674">
    <property type="term" value="F:protein serine/threonine kinase activity"/>
    <property type="evidence" value="ECO:0007669"/>
    <property type="project" value="UniProtKB-KW"/>
</dbReference>
<keyword evidence="2" id="KW-0808">Transferase</keyword>
<proteinExistence type="predicted"/>
<dbReference type="PANTHER" id="PTHR24345">
    <property type="entry name" value="SERINE/THREONINE-PROTEIN KINASE PLK"/>
    <property type="match status" value="1"/>
</dbReference>
<dbReference type="EC" id="2.7.11.1" evidence="2"/>
<dbReference type="Pfam" id="PF00069">
    <property type="entry name" value="Pkinase"/>
    <property type="match status" value="1"/>
</dbReference>
<protein>
    <submittedName>
        <fullName evidence="2">Serine/threonine protein kinase</fullName>
        <ecNumber evidence="2">2.7.11.1</ecNumber>
    </submittedName>
</protein>
<dbReference type="PROSITE" id="PS50011">
    <property type="entry name" value="PROTEIN_KINASE_DOM"/>
    <property type="match status" value="1"/>
</dbReference>
<dbReference type="AlphaFoldDB" id="A0A0S4UF37"/>
<dbReference type="InterPro" id="IPR011009">
    <property type="entry name" value="Kinase-like_dom_sf"/>
</dbReference>